<proteinExistence type="predicted"/>
<evidence type="ECO:0000313" key="2">
    <source>
        <dbReference type="EMBL" id="GBP63793.1"/>
    </source>
</evidence>
<dbReference type="Proteomes" id="UP000299102">
    <property type="component" value="Unassembled WGS sequence"/>
</dbReference>
<sequence>MFTNVTMRPLTLCEKFGNRSLQSFHTQNDTNERTGLVSAELRPRAGVRKLSHYFRLRASTLMRFHVSFTVGRAGGGGALGAALVRSTEIAAPCLWNARRGRGARGRKEREVRGLTDARTDKRH</sequence>
<dbReference type="EMBL" id="BGZK01000880">
    <property type="protein sequence ID" value="GBP63793.1"/>
    <property type="molecule type" value="Genomic_DNA"/>
</dbReference>
<feature type="compositionally biased region" description="Basic and acidic residues" evidence="1">
    <location>
        <begin position="105"/>
        <end position="123"/>
    </location>
</feature>
<name>A0A4C1XKW8_EUMVA</name>
<protein>
    <submittedName>
        <fullName evidence="2">Uncharacterized protein</fullName>
    </submittedName>
</protein>
<evidence type="ECO:0000256" key="1">
    <source>
        <dbReference type="SAM" id="MobiDB-lite"/>
    </source>
</evidence>
<keyword evidence="3" id="KW-1185">Reference proteome</keyword>
<reference evidence="2 3" key="1">
    <citation type="journal article" date="2019" name="Commun. Biol.">
        <title>The bagworm genome reveals a unique fibroin gene that provides high tensile strength.</title>
        <authorList>
            <person name="Kono N."/>
            <person name="Nakamura H."/>
            <person name="Ohtoshi R."/>
            <person name="Tomita M."/>
            <person name="Numata K."/>
            <person name="Arakawa K."/>
        </authorList>
    </citation>
    <scope>NUCLEOTIDE SEQUENCE [LARGE SCALE GENOMIC DNA]</scope>
</reference>
<dbReference type="AlphaFoldDB" id="A0A4C1XKW8"/>
<comment type="caution">
    <text evidence="2">The sequence shown here is derived from an EMBL/GenBank/DDBJ whole genome shotgun (WGS) entry which is preliminary data.</text>
</comment>
<feature type="region of interest" description="Disordered" evidence="1">
    <location>
        <begin position="100"/>
        <end position="123"/>
    </location>
</feature>
<evidence type="ECO:0000313" key="3">
    <source>
        <dbReference type="Proteomes" id="UP000299102"/>
    </source>
</evidence>
<accession>A0A4C1XKW8</accession>
<gene>
    <name evidence="2" type="ORF">EVAR_44894_1</name>
</gene>
<organism evidence="2 3">
    <name type="scientific">Eumeta variegata</name>
    <name type="common">Bagworm moth</name>
    <name type="synonym">Eumeta japonica</name>
    <dbReference type="NCBI Taxonomy" id="151549"/>
    <lineage>
        <taxon>Eukaryota</taxon>
        <taxon>Metazoa</taxon>
        <taxon>Ecdysozoa</taxon>
        <taxon>Arthropoda</taxon>
        <taxon>Hexapoda</taxon>
        <taxon>Insecta</taxon>
        <taxon>Pterygota</taxon>
        <taxon>Neoptera</taxon>
        <taxon>Endopterygota</taxon>
        <taxon>Lepidoptera</taxon>
        <taxon>Glossata</taxon>
        <taxon>Ditrysia</taxon>
        <taxon>Tineoidea</taxon>
        <taxon>Psychidae</taxon>
        <taxon>Oiketicinae</taxon>
        <taxon>Eumeta</taxon>
    </lineage>
</organism>